<keyword evidence="9" id="KW-1185">Reference proteome</keyword>
<evidence type="ECO:0000256" key="4">
    <source>
        <dbReference type="PROSITE-ProRule" id="PRU00207"/>
    </source>
</evidence>
<name>A0ABQ8USY8_9EUKA</name>
<feature type="compositionally biased region" description="Basic and acidic residues" evidence="6">
    <location>
        <begin position="268"/>
        <end position="300"/>
    </location>
</feature>
<evidence type="ECO:0000256" key="5">
    <source>
        <dbReference type="PROSITE-ProRule" id="PRU00259"/>
    </source>
</evidence>
<dbReference type="InterPro" id="IPR016024">
    <property type="entry name" value="ARM-type_fold"/>
</dbReference>
<evidence type="ECO:0000256" key="1">
    <source>
        <dbReference type="ARBA" id="ARBA00022723"/>
    </source>
</evidence>
<reference evidence="8" key="1">
    <citation type="journal article" date="2022" name="bioRxiv">
        <title>Genomics of Preaxostyla Flagellates Illuminates Evolutionary Transitions and the Path Towards Mitochondrial Loss.</title>
        <authorList>
            <person name="Novak L.V.F."/>
            <person name="Treitli S.C."/>
            <person name="Pyrih J."/>
            <person name="Halakuc P."/>
            <person name="Pipaliya S.V."/>
            <person name="Vacek V."/>
            <person name="Brzon O."/>
            <person name="Soukal P."/>
            <person name="Eme L."/>
            <person name="Dacks J.B."/>
            <person name="Karnkowska A."/>
            <person name="Elias M."/>
            <person name="Hampl V."/>
        </authorList>
    </citation>
    <scope>NUCLEOTIDE SEQUENCE</scope>
    <source>
        <strain evidence="8">RCP-MX</strain>
    </source>
</reference>
<feature type="compositionally biased region" description="Pro residues" evidence="6">
    <location>
        <begin position="220"/>
        <end position="233"/>
    </location>
</feature>
<keyword evidence="1 4" id="KW-0479">Metal-binding</keyword>
<dbReference type="SUPFAM" id="SSF49599">
    <property type="entry name" value="TRAF domain-like"/>
    <property type="match status" value="3"/>
</dbReference>
<feature type="compositionally biased region" description="Basic residues" evidence="6">
    <location>
        <begin position="254"/>
        <end position="266"/>
    </location>
</feature>
<accession>A0ABQ8USY8</accession>
<keyword evidence="3 4" id="KW-0862">Zinc</keyword>
<dbReference type="PROSITE" id="PS50176">
    <property type="entry name" value="ARM_REPEAT"/>
    <property type="match status" value="1"/>
</dbReference>
<dbReference type="InterPro" id="IPR013083">
    <property type="entry name" value="Znf_RING/FYVE/PHD"/>
</dbReference>
<evidence type="ECO:0000256" key="3">
    <source>
        <dbReference type="ARBA" id="ARBA00022833"/>
    </source>
</evidence>
<feature type="zinc finger region" description="TRAF-type" evidence="4">
    <location>
        <begin position="76"/>
        <end position="120"/>
    </location>
</feature>
<dbReference type="Proteomes" id="UP001141327">
    <property type="component" value="Unassembled WGS sequence"/>
</dbReference>
<gene>
    <name evidence="8" type="ORF">PAPYR_1649</name>
</gene>
<dbReference type="Gene3D" id="1.25.10.10">
    <property type="entry name" value="Leucine-rich Repeat Variant"/>
    <property type="match status" value="1"/>
</dbReference>
<sequence length="632" mass="69538">MRDPILVCQHSHKACDACGRLWTTDHPTCPACGSAVLPKLVPDVFARAVINRLQVFCVNKQFGCDWQGKVEDSQLHEERQCPRRIVGCSHPGCGFQCRLNDELIAHSDGCPHRPIICRHCLLTLLLGALAAHNEGCTRFPVTCPYRGCGATVPRNEMPQHEAACSHKPITCRHCRLDLTQGELEAHNEKCPRFPLACPFGCGASVPRNEMPQHQTVCPRAPAPPAPAPTPAPEAHPEVVSARLKAAAAEAEAKKQKKKEARHKAQARQKAEKEEARRSAAEAKVESRRAAEAARREAEAATEAARREAEVAAEVSRRTGLVLSDDPRIRRIQAQFFDTDHFWMHPPDEEALPVVRLLENNRNPANVQALAVVCEIAGSSSPEAKAVFGRAGIARPLARMLTQSNFRSTPRAAEMLFGDRQLVHQSSRDFGEANIAEPIADQLVRLSEAPDRVTVPTYSEQLLKAFAALTFDPRIREVFAQRNIVATVGAILDQSILTGQTCSPGANEELLRALNNFFPIVPPEICGLLSGLLVTPRSPIVANPSLATQYFAFVSRCASDDGLRETLGQCNFITPLVQLVSEPAFRDLLQDPEIHRWYCAALHNLAENPNNRAKIVEARATLPDKFQKLLPLE</sequence>
<dbReference type="InterPro" id="IPR001293">
    <property type="entry name" value="Znf_TRAF"/>
</dbReference>
<protein>
    <recommendedName>
        <fullName evidence="7">TRAF-type domain-containing protein</fullName>
    </recommendedName>
</protein>
<dbReference type="EMBL" id="JAPMOS010000005">
    <property type="protein sequence ID" value="KAJ4461948.1"/>
    <property type="molecule type" value="Genomic_DNA"/>
</dbReference>
<dbReference type="PROSITE" id="PS50145">
    <property type="entry name" value="ZF_TRAF"/>
    <property type="match status" value="3"/>
</dbReference>
<organism evidence="8 9">
    <name type="scientific">Paratrimastix pyriformis</name>
    <dbReference type="NCBI Taxonomy" id="342808"/>
    <lineage>
        <taxon>Eukaryota</taxon>
        <taxon>Metamonada</taxon>
        <taxon>Preaxostyla</taxon>
        <taxon>Paratrimastigidae</taxon>
        <taxon>Paratrimastix</taxon>
    </lineage>
</organism>
<dbReference type="InterPro" id="IPR000225">
    <property type="entry name" value="Armadillo"/>
</dbReference>
<evidence type="ECO:0000259" key="7">
    <source>
        <dbReference type="PROSITE" id="PS50145"/>
    </source>
</evidence>
<evidence type="ECO:0000313" key="9">
    <source>
        <dbReference type="Proteomes" id="UP001141327"/>
    </source>
</evidence>
<dbReference type="SUPFAM" id="SSF48371">
    <property type="entry name" value="ARM repeat"/>
    <property type="match status" value="1"/>
</dbReference>
<feature type="region of interest" description="Disordered" evidence="6">
    <location>
        <begin position="212"/>
        <end position="300"/>
    </location>
</feature>
<feature type="domain" description="TRAF-type" evidence="7">
    <location>
        <begin position="185"/>
        <end position="223"/>
    </location>
</feature>
<feature type="domain" description="TRAF-type" evidence="7">
    <location>
        <begin position="76"/>
        <end position="120"/>
    </location>
</feature>
<feature type="repeat" description="ARM" evidence="5">
    <location>
        <begin position="570"/>
        <end position="619"/>
    </location>
</feature>
<feature type="zinc finger region" description="TRAF-type" evidence="4">
    <location>
        <begin position="131"/>
        <end position="184"/>
    </location>
</feature>
<feature type="domain" description="TRAF-type" evidence="7">
    <location>
        <begin position="131"/>
        <end position="184"/>
    </location>
</feature>
<comment type="caution">
    <text evidence="8">The sequence shown here is derived from an EMBL/GenBank/DDBJ whole genome shotgun (WGS) entry which is preliminary data.</text>
</comment>
<evidence type="ECO:0000313" key="8">
    <source>
        <dbReference type="EMBL" id="KAJ4461948.1"/>
    </source>
</evidence>
<evidence type="ECO:0000256" key="2">
    <source>
        <dbReference type="ARBA" id="ARBA00022771"/>
    </source>
</evidence>
<dbReference type="Pfam" id="PF02176">
    <property type="entry name" value="zf-TRAF"/>
    <property type="match status" value="1"/>
</dbReference>
<feature type="zinc finger region" description="TRAF-type" evidence="4">
    <location>
        <begin position="185"/>
        <end position="223"/>
    </location>
</feature>
<proteinExistence type="predicted"/>
<dbReference type="Gene3D" id="3.30.40.10">
    <property type="entry name" value="Zinc/RING finger domain, C3HC4 (zinc finger)"/>
    <property type="match status" value="3"/>
</dbReference>
<dbReference type="InterPro" id="IPR011989">
    <property type="entry name" value="ARM-like"/>
</dbReference>
<dbReference type="PANTHER" id="PTHR10131">
    <property type="entry name" value="TNF RECEPTOR ASSOCIATED FACTOR"/>
    <property type="match status" value="1"/>
</dbReference>
<evidence type="ECO:0000256" key="6">
    <source>
        <dbReference type="SAM" id="MobiDB-lite"/>
    </source>
</evidence>
<keyword evidence="2 4" id="KW-0863">Zinc-finger</keyword>
<dbReference type="PANTHER" id="PTHR10131:SF94">
    <property type="entry name" value="TNF RECEPTOR-ASSOCIATED FACTOR 4"/>
    <property type="match status" value="1"/>
</dbReference>